<keyword evidence="10" id="KW-0464">Manganese</keyword>
<protein>
    <recommendedName>
        <fullName evidence="6">3,4-dihydroxy-2-butanone-4-phosphate synthase</fullName>
        <ecNumber evidence="6">4.1.99.12</ecNumber>
    </recommendedName>
</protein>
<dbReference type="PIRSF" id="PIRSF001259">
    <property type="entry name" value="RibA"/>
    <property type="match status" value="1"/>
</dbReference>
<gene>
    <name evidence="13" type="ORF">CEUSTIGMA_g2311.t1</name>
</gene>
<dbReference type="Proteomes" id="UP000232323">
    <property type="component" value="Unassembled WGS sequence"/>
</dbReference>
<comment type="similarity">
    <text evidence="4">In the N-terminal section; belongs to the DHBP synthase family.</text>
</comment>
<dbReference type="OrthoDB" id="60371at2759"/>
<dbReference type="GO" id="GO:0008686">
    <property type="term" value="F:3,4-dihydroxy-2-butanone-4-phosphate synthase activity"/>
    <property type="evidence" value="ECO:0007669"/>
    <property type="project" value="UniProtKB-EC"/>
</dbReference>
<evidence type="ECO:0000256" key="5">
    <source>
        <dbReference type="ARBA" id="ARBA00008976"/>
    </source>
</evidence>
<comment type="cofactor">
    <cofactor evidence="2">
        <name>Mg(2+)</name>
        <dbReference type="ChEBI" id="CHEBI:18420"/>
    </cofactor>
</comment>
<comment type="pathway">
    <text evidence="3">Cofactor biosynthesis; riboflavin biosynthesis; 2-hydroxy-3-oxobutyl phosphate from D-ribulose 5-phosphate: step 1/1.</text>
</comment>
<dbReference type="EMBL" id="BEGY01000009">
    <property type="protein sequence ID" value="GAX74865.1"/>
    <property type="molecule type" value="Genomic_DNA"/>
</dbReference>
<dbReference type="Pfam" id="PF00925">
    <property type="entry name" value="GTP_cyclohydro2"/>
    <property type="match status" value="1"/>
</dbReference>
<evidence type="ECO:0000256" key="6">
    <source>
        <dbReference type="ARBA" id="ARBA00012153"/>
    </source>
</evidence>
<evidence type="ECO:0000259" key="12">
    <source>
        <dbReference type="Pfam" id="PF00925"/>
    </source>
</evidence>
<dbReference type="EC" id="4.1.99.12" evidence="6"/>
<dbReference type="HAMAP" id="MF_00180">
    <property type="entry name" value="RibB"/>
    <property type="match status" value="1"/>
</dbReference>
<dbReference type="GO" id="GO:0005829">
    <property type="term" value="C:cytosol"/>
    <property type="evidence" value="ECO:0007669"/>
    <property type="project" value="TreeGrafter"/>
</dbReference>
<feature type="domain" description="GTP cyclohydrolase II" evidence="12">
    <location>
        <begin position="277"/>
        <end position="440"/>
    </location>
</feature>
<keyword evidence="9" id="KW-0460">Magnesium</keyword>
<dbReference type="Gene3D" id="3.40.50.10990">
    <property type="entry name" value="GTP cyclohydrolase II"/>
    <property type="match status" value="1"/>
</dbReference>
<dbReference type="Gene3D" id="3.90.870.10">
    <property type="entry name" value="DHBP synthase"/>
    <property type="match status" value="1"/>
</dbReference>
<evidence type="ECO:0000256" key="8">
    <source>
        <dbReference type="ARBA" id="ARBA00022723"/>
    </source>
</evidence>
<dbReference type="PANTHER" id="PTHR21327">
    <property type="entry name" value="GTP CYCLOHYDROLASE II-RELATED"/>
    <property type="match status" value="1"/>
</dbReference>
<evidence type="ECO:0000313" key="14">
    <source>
        <dbReference type="Proteomes" id="UP000232323"/>
    </source>
</evidence>
<evidence type="ECO:0000256" key="1">
    <source>
        <dbReference type="ARBA" id="ARBA00001936"/>
    </source>
</evidence>
<keyword evidence="8" id="KW-0479">Metal-binding</keyword>
<evidence type="ECO:0000313" key="13">
    <source>
        <dbReference type="EMBL" id="GAX74865.1"/>
    </source>
</evidence>
<name>A0A250WVP1_9CHLO</name>
<sequence>MRIQSPLFVSQCASRCTPRTSYAHVKEKLKSASRYFHRLHIVNGQPGADSLNLPVDRHLSVPLPGFHSIKEALNDLQRGKFVVVLDDEDRENEGDLIICADRVTAEQVAFMVEHTSGVICIGMEGVDLDRLRLPLMVNSIENEEALYTAFTVTVDAREGISTGISAADRALTLKMLSNPQTQPQELRRPGHIFPLRSRPGGVLMRPGHTEASVDLARLSGCYPAGALCEIVNKRDGSMARTPELLQFAKEHDLKCITIADLIRYRLCHDNLISKESTVNLSSPAYGEVQVHTFKSKLDDSVYTALVSGSVSDCQNVLCQIQRQDSIADLLGCTSSACSTSNSPGEEAQAMPTSQILQTMTKSLPGGVLILVNSGNSMTDTPSAVTPVNPGSGSREGARPLGLSDFSLAAQILASLGVESVALVTEDVQVKAALYSCGVKVDPVMRQGPSAKEASDNGFQSLQPTV</sequence>
<dbReference type="SUPFAM" id="SSF55821">
    <property type="entry name" value="YrdC/RibB"/>
    <property type="match status" value="1"/>
</dbReference>
<comment type="cofactor">
    <cofactor evidence="1">
        <name>Mn(2+)</name>
        <dbReference type="ChEBI" id="CHEBI:29035"/>
    </cofactor>
</comment>
<keyword evidence="14" id="KW-1185">Reference proteome</keyword>
<keyword evidence="7" id="KW-0686">Riboflavin biosynthesis</keyword>
<dbReference type="PANTHER" id="PTHR21327:SF18">
    <property type="entry name" value="3,4-DIHYDROXY-2-BUTANONE 4-PHOSPHATE SYNTHASE"/>
    <property type="match status" value="1"/>
</dbReference>
<accession>A0A250WVP1</accession>
<comment type="similarity">
    <text evidence="5">In the C-terminal section; belongs to the GTP cyclohydrolase II family.</text>
</comment>
<dbReference type="GO" id="GO:0046872">
    <property type="term" value="F:metal ion binding"/>
    <property type="evidence" value="ECO:0007669"/>
    <property type="project" value="UniProtKB-KW"/>
</dbReference>
<dbReference type="AlphaFoldDB" id="A0A250WVP1"/>
<dbReference type="InterPro" id="IPR000422">
    <property type="entry name" value="DHBP_synthase_RibB"/>
</dbReference>
<reference evidence="13 14" key="1">
    <citation type="submission" date="2017-08" db="EMBL/GenBank/DDBJ databases">
        <title>Acidophilic green algal genome provides insights into adaptation to an acidic environment.</title>
        <authorList>
            <person name="Hirooka S."/>
            <person name="Hirose Y."/>
            <person name="Kanesaki Y."/>
            <person name="Higuchi S."/>
            <person name="Fujiwara T."/>
            <person name="Onuma R."/>
            <person name="Era A."/>
            <person name="Ohbayashi R."/>
            <person name="Uzuka A."/>
            <person name="Nozaki H."/>
            <person name="Yoshikawa H."/>
            <person name="Miyagishima S.Y."/>
        </authorList>
    </citation>
    <scope>NUCLEOTIDE SEQUENCE [LARGE SCALE GENOMIC DNA]</scope>
    <source>
        <strain evidence="13 14">NIES-2499</strain>
    </source>
</reference>
<organism evidence="13 14">
    <name type="scientific">Chlamydomonas eustigma</name>
    <dbReference type="NCBI Taxonomy" id="1157962"/>
    <lineage>
        <taxon>Eukaryota</taxon>
        <taxon>Viridiplantae</taxon>
        <taxon>Chlorophyta</taxon>
        <taxon>core chlorophytes</taxon>
        <taxon>Chlorophyceae</taxon>
        <taxon>CS clade</taxon>
        <taxon>Chlamydomonadales</taxon>
        <taxon>Chlamydomonadaceae</taxon>
        <taxon>Chlamydomonas</taxon>
    </lineage>
</organism>
<evidence type="ECO:0000256" key="9">
    <source>
        <dbReference type="ARBA" id="ARBA00022842"/>
    </source>
</evidence>
<comment type="caution">
    <text evidence="13">The sequence shown here is derived from an EMBL/GenBank/DDBJ whole genome shotgun (WGS) entry which is preliminary data.</text>
</comment>
<dbReference type="NCBIfam" id="TIGR00506">
    <property type="entry name" value="ribB"/>
    <property type="match status" value="1"/>
</dbReference>
<dbReference type="InterPro" id="IPR032677">
    <property type="entry name" value="GTP_cyclohydro_II"/>
</dbReference>
<evidence type="ECO:0000256" key="2">
    <source>
        <dbReference type="ARBA" id="ARBA00001946"/>
    </source>
</evidence>
<evidence type="ECO:0000256" key="4">
    <source>
        <dbReference type="ARBA" id="ARBA00005520"/>
    </source>
</evidence>
<proteinExistence type="inferred from homology"/>
<dbReference type="Pfam" id="PF00926">
    <property type="entry name" value="DHBP_synthase"/>
    <property type="match status" value="1"/>
</dbReference>
<evidence type="ECO:0000256" key="7">
    <source>
        <dbReference type="ARBA" id="ARBA00022619"/>
    </source>
</evidence>
<keyword evidence="11" id="KW-0456">Lyase</keyword>
<dbReference type="InterPro" id="IPR017945">
    <property type="entry name" value="DHBP_synth_RibB-like_a/b_dom"/>
</dbReference>
<evidence type="ECO:0000256" key="3">
    <source>
        <dbReference type="ARBA" id="ARBA00004904"/>
    </source>
</evidence>
<evidence type="ECO:0000256" key="11">
    <source>
        <dbReference type="ARBA" id="ARBA00023239"/>
    </source>
</evidence>
<dbReference type="GO" id="GO:0009231">
    <property type="term" value="P:riboflavin biosynthetic process"/>
    <property type="evidence" value="ECO:0007669"/>
    <property type="project" value="UniProtKB-UniPathway"/>
</dbReference>
<dbReference type="STRING" id="1157962.A0A250WVP1"/>
<dbReference type="FunFam" id="3.90.870.10:FF:000001">
    <property type="entry name" value="Riboflavin biosynthesis protein RibBA"/>
    <property type="match status" value="1"/>
</dbReference>
<dbReference type="SUPFAM" id="SSF142695">
    <property type="entry name" value="RibA-like"/>
    <property type="match status" value="1"/>
</dbReference>
<evidence type="ECO:0000256" key="10">
    <source>
        <dbReference type="ARBA" id="ARBA00023211"/>
    </source>
</evidence>
<dbReference type="UniPathway" id="UPA00275"/>
<dbReference type="InterPro" id="IPR036144">
    <property type="entry name" value="RibA-like_sf"/>
</dbReference>